<dbReference type="InterPro" id="IPR003033">
    <property type="entry name" value="SCP2_sterol-bd_dom"/>
</dbReference>
<dbReference type="AlphaFoldDB" id="A0A1T4QKU5"/>
<dbReference type="Gene3D" id="1.20.59.10">
    <property type="entry name" value="Chorismate mutase"/>
    <property type="match status" value="1"/>
</dbReference>
<dbReference type="PANTHER" id="PTHR38041">
    <property type="entry name" value="CHORISMATE MUTASE"/>
    <property type="match status" value="1"/>
</dbReference>
<dbReference type="GO" id="GO:0009697">
    <property type="term" value="P:salicylic acid biosynthetic process"/>
    <property type="evidence" value="ECO:0007669"/>
    <property type="project" value="TreeGrafter"/>
</dbReference>
<reference evidence="4 5" key="1">
    <citation type="submission" date="2017-02" db="EMBL/GenBank/DDBJ databases">
        <authorList>
            <person name="Peterson S.W."/>
        </authorList>
    </citation>
    <scope>NUCLEOTIDE SEQUENCE [LARGE SCALE GENOMIC DNA]</scope>
    <source>
        <strain evidence="4 5">DSM 21749</strain>
    </source>
</reference>
<comment type="pathway">
    <text evidence="2">Cofactor biosynthesis; ubiquinone biosynthesis.</text>
</comment>
<feature type="domain" description="Chorismate mutase" evidence="3">
    <location>
        <begin position="1"/>
        <end position="92"/>
    </location>
</feature>
<dbReference type="GO" id="GO:0046417">
    <property type="term" value="P:chorismate metabolic process"/>
    <property type="evidence" value="ECO:0007669"/>
    <property type="project" value="InterPro"/>
</dbReference>
<comment type="similarity">
    <text evidence="2">Belongs to the UbiT family.</text>
</comment>
<dbReference type="STRING" id="1122188.SAMN02745674_01681"/>
<evidence type="ECO:0000256" key="1">
    <source>
        <dbReference type="ARBA" id="ARBA00023235"/>
    </source>
</evidence>
<dbReference type="GO" id="GO:0004106">
    <property type="term" value="F:chorismate mutase activity"/>
    <property type="evidence" value="ECO:0007669"/>
    <property type="project" value="InterPro"/>
</dbReference>
<evidence type="ECO:0000313" key="5">
    <source>
        <dbReference type="Proteomes" id="UP000190061"/>
    </source>
</evidence>
<dbReference type="Proteomes" id="UP000190061">
    <property type="component" value="Unassembled WGS sequence"/>
</dbReference>
<dbReference type="HAMAP" id="MF_02231">
    <property type="entry name" value="UbiT"/>
    <property type="match status" value="1"/>
</dbReference>
<dbReference type="UniPathway" id="UPA00232"/>
<proteinExistence type="inferred from homology"/>
<evidence type="ECO:0000259" key="3">
    <source>
        <dbReference type="PROSITE" id="PS51168"/>
    </source>
</evidence>
<dbReference type="InterPro" id="IPR051331">
    <property type="entry name" value="Chorismate_mutase-related"/>
</dbReference>
<dbReference type="InterPro" id="IPR016830">
    <property type="entry name" value="UbiT"/>
</dbReference>
<gene>
    <name evidence="2" type="primary">ubiT</name>
    <name evidence="4" type="ORF">SAMN02745674_01681</name>
</gene>
<dbReference type="PROSITE" id="PS51168">
    <property type="entry name" value="CHORISMATE_MUT_2"/>
    <property type="match status" value="1"/>
</dbReference>
<keyword evidence="1" id="KW-0413">Isomerase</keyword>
<comment type="function">
    <text evidence="2">Required for O(2)-independent ubiquinone (coenzyme Q) biosynthesis. Likely functions as an accessory factor.</text>
</comment>
<accession>A0A1T4QKU5</accession>
<dbReference type="SUPFAM" id="SSF48600">
    <property type="entry name" value="Chorismate mutase II"/>
    <property type="match status" value="1"/>
</dbReference>
<evidence type="ECO:0000256" key="2">
    <source>
        <dbReference type="HAMAP-Rule" id="MF_02231"/>
    </source>
</evidence>
<evidence type="ECO:0000313" key="4">
    <source>
        <dbReference type="EMBL" id="SKA04410.1"/>
    </source>
</evidence>
<dbReference type="InterPro" id="IPR036263">
    <property type="entry name" value="Chorismate_II_sf"/>
</dbReference>
<dbReference type="SMART" id="SM00830">
    <property type="entry name" value="CM_2"/>
    <property type="match status" value="1"/>
</dbReference>
<name>A0A1T4QKU5_9GAMM</name>
<keyword evidence="5" id="KW-1185">Reference proteome</keyword>
<dbReference type="GO" id="GO:0006744">
    <property type="term" value="P:ubiquinone biosynthetic process"/>
    <property type="evidence" value="ECO:0007669"/>
    <property type="project" value="UniProtKB-UniRule"/>
</dbReference>
<organism evidence="4 5">
    <name type="scientific">Lysobacter spongiicola DSM 21749</name>
    <dbReference type="NCBI Taxonomy" id="1122188"/>
    <lineage>
        <taxon>Bacteria</taxon>
        <taxon>Pseudomonadati</taxon>
        <taxon>Pseudomonadota</taxon>
        <taxon>Gammaproteobacteria</taxon>
        <taxon>Lysobacterales</taxon>
        <taxon>Lysobacteraceae</taxon>
        <taxon>Novilysobacter</taxon>
    </lineage>
</organism>
<dbReference type="EMBL" id="FUXP01000005">
    <property type="protein sequence ID" value="SKA04410.1"/>
    <property type="molecule type" value="Genomic_DNA"/>
</dbReference>
<dbReference type="Pfam" id="PF02036">
    <property type="entry name" value="SCP2"/>
    <property type="match status" value="1"/>
</dbReference>
<dbReference type="SUPFAM" id="SSF55718">
    <property type="entry name" value="SCP-like"/>
    <property type="match status" value="1"/>
</dbReference>
<protein>
    <recommendedName>
        <fullName evidence="2">Ubiquinone biosynthesis accessory factor UbiT</fullName>
    </recommendedName>
</protein>
<dbReference type="RefSeq" id="WP_234987761.1">
    <property type="nucleotide sequence ID" value="NZ_FUXP01000005.1"/>
</dbReference>
<dbReference type="InterPro" id="IPR002701">
    <property type="entry name" value="CM_II_prokaryot"/>
</dbReference>
<dbReference type="PANTHER" id="PTHR38041:SF1">
    <property type="entry name" value="CHORISMATE MUTASE"/>
    <property type="match status" value="1"/>
</dbReference>
<dbReference type="InterPro" id="IPR036527">
    <property type="entry name" value="SCP2_sterol-bd_dom_sf"/>
</dbReference>
<dbReference type="InterPro" id="IPR036979">
    <property type="entry name" value="CM_dom_sf"/>
</dbReference>
<keyword evidence="2" id="KW-0831">Ubiquinone biosynthesis</keyword>
<sequence>MVPIATLGGVRRGIDVVDDALLVLVAARARLAATAGRLKCQRGVPVRDAQREGAVHSRGQRLAARLGVPRETTRALMDLVIRDAHRAQRGWDDLGQGDVLAGTGIVPAMTTSAHVSFRPAARLLALVPPPSRLAPLLRRLPQRTRARLLERAMGRVLAVPMAGPDLDFMRDRRLGVEVTDLGLSWVVQRQGDVLRVTTDLAEATVRGTATDLLLLASRLEDADTLFFQRRLVLTGDVELGLTVRNLLERLPWESVPLGLRIGLNRGARLARAARAAHRGATADMTSDRG</sequence>
<dbReference type="Pfam" id="PF01817">
    <property type="entry name" value="CM_2"/>
    <property type="match status" value="1"/>
</dbReference>